<evidence type="ECO:0000313" key="8">
    <source>
        <dbReference type="EMBL" id="ONF68061.1"/>
    </source>
</evidence>
<dbReference type="Gene3D" id="1.10.10.10">
    <property type="entry name" value="Winged helix-like DNA-binding domain superfamily/Winged helix DNA-binding domain"/>
    <property type="match status" value="2"/>
</dbReference>
<evidence type="ECO:0000259" key="7">
    <source>
        <dbReference type="PROSITE" id="PS51755"/>
    </source>
</evidence>
<feature type="repeat" description="TPR" evidence="5">
    <location>
        <begin position="864"/>
        <end position="897"/>
    </location>
</feature>
<name>A0A1W2LT77_9PSEU</name>
<reference evidence="8 9" key="1">
    <citation type="submission" date="2016-12" db="EMBL/GenBank/DDBJ databases">
        <title>Amycolatopsis keratiniphila subsp. keratiniphila genome sequencing and assembly.</title>
        <authorList>
            <person name="Mayilraj S."/>
            <person name="Kaur N."/>
        </authorList>
    </citation>
    <scope>NUCLEOTIDE SEQUENCE [LARGE SCALE GENOMIC DNA]</scope>
    <source>
        <strain evidence="8 9">DSM 44409</strain>
    </source>
</reference>
<gene>
    <name evidence="8" type="ORF">AVR91_0220710</name>
</gene>
<dbReference type="PRINTS" id="PR00364">
    <property type="entry name" value="DISEASERSIST"/>
</dbReference>
<dbReference type="OrthoDB" id="4507225at2"/>
<evidence type="ECO:0000256" key="3">
    <source>
        <dbReference type="ARBA" id="ARBA00023125"/>
    </source>
</evidence>
<dbReference type="InterPro" id="IPR027417">
    <property type="entry name" value="P-loop_NTPase"/>
</dbReference>
<sequence length="959" mass="105968">MRFGVLGPLEVSDGDRRLTLGGPKQQKVLAALLLAEGRVVPLSDLIDTVWEANPPASAEKQVRNAVSHLRNSLAGRDPVIESVTGGYALAAGIQLDATTFTNLVENARKLRKTVSTESAVHEFRAALSLWRGTVLAGLDCPALVPQITGLQEKRLTAYEECVELELGLDRHRQLTDELTRWTEEYPLREQLAAQLMLAWQRSGSRAQAVLTYRRIESALRDELSLEPGAELQRLFKHVTGGSSPATSGRWTPRNDLPRDISYFTGRQRALDRLLSASPAPSGSNTMVISAIDGMAGVGKTTLAVHAAHRLATRFPDAQLFVDLHAHTPGRTPMAPSAALEKLLQTLGLGSDVIPPDLEDRSALWRAELARRRVLVVLDNAADTTQVRPLLPGSPRSLALVTSRQRLTQLDANLISLDLMPLADAQDLFAKVVGDDRPFREPEATEEVLRLCDRLPLAIQIAGARLRHRSSWTVSYLASRLRDDHQRLKELETDDLSVAAAFSLSYEQLAEDEKRAFRFLGLVPGTDFDPHAVGALLGYAPKNAEKKLENLVDAHLLQQPMPGRYRFHDLIRTHAASLVTASDEEPRRRAALTQLFDHYLSTASEAMDLVAPTERAHRPNISRRGSATIDMPSYDRALGWLDTERSNLVAMSRHTVSYGWPAYASMLSSTLWRYFHICGNHDDALVVHTNALTAASAIGDVLLEADALASRGYINWWLGHYSRALADCQAATRIAAENGDRSLEGRALHALGLIHTRLGSDEEAEEALRRTLAAGRETEDQVLTGYALRGLGEIYHNLGKEREAMASYEEAVSVARRAGNSTIEGYALRALGEIHSGMNQHGKALTQCLRSLELARRSGNRNIENRTLRTLGEIHRHLGELEESRRRFEEALHLAKETGNRYEEARAHDGAAHTCSAYGEIRTAVVHWQQALELYDRLGVPEADRVRVRLNAVPRSGEMS</sequence>
<dbReference type="InterPro" id="IPR005158">
    <property type="entry name" value="BTAD"/>
</dbReference>
<dbReference type="InterPro" id="IPR042197">
    <property type="entry name" value="Apaf_helical"/>
</dbReference>
<dbReference type="InterPro" id="IPR001867">
    <property type="entry name" value="OmpR/PhoB-type_DNA-bd"/>
</dbReference>
<feature type="domain" description="OmpR/PhoB-type" evidence="7">
    <location>
        <begin position="1"/>
        <end position="91"/>
    </location>
</feature>
<dbReference type="SMART" id="SM01043">
    <property type="entry name" value="BTAD"/>
    <property type="match status" value="1"/>
</dbReference>
<evidence type="ECO:0000256" key="2">
    <source>
        <dbReference type="ARBA" id="ARBA00023015"/>
    </source>
</evidence>
<dbReference type="SUPFAM" id="SSF48452">
    <property type="entry name" value="TPR-like"/>
    <property type="match status" value="3"/>
</dbReference>
<dbReference type="PROSITE" id="PS51755">
    <property type="entry name" value="OMPR_PHOB"/>
    <property type="match status" value="1"/>
</dbReference>
<dbReference type="Pfam" id="PF03704">
    <property type="entry name" value="BTAD"/>
    <property type="match status" value="1"/>
</dbReference>
<dbReference type="EMBL" id="LQMT02000020">
    <property type="protein sequence ID" value="ONF68061.1"/>
    <property type="molecule type" value="Genomic_DNA"/>
</dbReference>
<dbReference type="InterPro" id="IPR011990">
    <property type="entry name" value="TPR-like_helical_dom_sf"/>
</dbReference>
<evidence type="ECO:0000256" key="5">
    <source>
        <dbReference type="PROSITE-ProRule" id="PRU00339"/>
    </source>
</evidence>
<dbReference type="InterPro" id="IPR051677">
    <property type="entry name" value="AfsR-DnrI-RedD_regulator"/>
</dbReference>
<dbReference type="SUPFAM" id="SSF46894">
    <property type="entry name" value="C-terminal effector domain of the bipartite response regulators"/>
    <property type="match status" value="1"/>
</dbReference>
<dbReference type="Gene3D" id="1.10.8.430">
    <property type="entry name" value="Helical domain of apoptotic protease-activating factors"/>
    <property type="match status" value="1"/>
</dbReference>
<dbReference type="SMART" id="SM00862">
    <property type="entry name" value="Trans_reg_C"/>
    <property type="match status" value="1"/>
</dbReference>
<keyword evidence="2" id="KW-0805">Transcription regulation</keyword>
<dbReference type="GO" id="GO:0006355">
    <property type="term" value="P:regulation of DNA-templated transcription"/>
    <property type="evidence" value="ECO:0007669"/>
    <property type="project" value="InterPro"/>
</dbReference>
<dbReference type="Pfam" id="PF12862">
    <property type="entry name" value="ANAPC5"/>
    <property type="match status" value="1"/>
</dbReference>
<dbReference type="Gene3D" id="3.40.50.300">
    <property type="entry name" value="P-loop containing nucleotide triphosphate hydrolases"/>
    <property type="match status" value="1"/>
</dbReference>
<evidence type="ECO:0000313" key="9">
    <source>
        <dbReference type="Proteomes" id="UP000076660"/>
    </source>
</evidence>
<dbReference type="AlphaFoldDB" id="A0A1W2LT77"/>
<accession>A0A1W2LT77</accession>
<evidence type="ECO:0000256" key="1">
    <source>
        <dbReference type="ARBA" id="ARBA00005820"/>
    </source>
</evidence>
<dbReference type="GO" id="GO:0003677">
    <property type="term" value="F:DNA binding"/>
    <property type="evidence" value="ECO:0007669"/>
    <property type="project" value="UniProtKB-UniRule"/>
</dbReference>
<dbReference type="PANTHER" id="PTHR35807:SF1">
    <property type="entry name" value="TRANSCRIPTIONAL REGULATOR REDD"/>
    <property type="match status" value="1"/>
</dbReference>
<feature type="repeat" description="TPR" evidence="5">
    <location>
        <begin position="784"/>
        <end position="817"/>
    </location>
</feature>
<dbReference type="InterPro" id="IPR016032">
    <property type="entry name" value="Sig_transdc_resp-reg_C-effctor"/>
</dbReference>
<dbReference type="GO" id="GO:0043531">
    <property type="term" value="F:ADP binding"/>
    <property type="evidence" value="ECO:0007669"/>
    <property type="project" value="InterPro"/>
</dbReference>
<keyword evidence="5" id="KW-0802">TPR repeat</keyword>
<dbReference type="PANTHER" id="PTHR35807">
    <property type="entry name" value="TRANSCRIPTIONAL REGULATOR REDD-RELATED"/>
    <property type="match status" value="1"/>
</dbReference>
<dbReference type="Pfam" id="PF00486">
    <property type="entry name" value="Trans_reg_C"/>
    <property type="match status" value="1"/>
</dbReference>
<comment type="similarity">
    <text evidence="1">Belongs to the AfsR/DnrI/RedD regulatory family.</text>
</comment>
<proteinExistence type="inferred from homology"/>
<dbReference type="Pfam" id="PF13176">
    <property type="entry name" value="TPR_7"/>
    <property type="match status" value="1"/>
</dbReference>
<dbReference type="PROSITE" id="PS50005">
    <property type="entry name" value="TPR"/>
    <property type="match status" value="2"/>
</dbReference>
<dbReference type="InterPro" id="IPR026000">
    <property type="entry name" value="Apc5_dom"/>
</dbReference>
<dbReference type="GO" id="GO:0000160">
    <property type="term" value="P:phosphorelay signal transduction system"/>
    <property type="evidence" value="ECO:0007669"/>
    <property type="project" value="InterPro"/>
</dbReference>
<comment type="caution">
    <text evidence="8">The sequence shown here is derived from an EMBL/GenBank/DDBJ whole genome shotgun (WGS) entry which is preliminary data.</text>
</comment>
<dbReference type="CDD" id="cd15831">
    <property type="entry name" value="BTAD"/>
    <property type="match status" value="1"/>
</dbReference>
<evidence type="ECO:0000256" key="6">
    <source>
        <dbReference type="PROSITE-ProRule" id="PRU01091"/>
    </source>
</evidence>
<dbReference type="Pfam" id="PF13424">
    <property type="entry name" value="TPR_12"/>
    <property type="match status" value="2"/>
</dbReference>
<dbReference type="InterPro" id="IPR036388">
    <property type="entry name" value="WH-like_DNA-bd_sf"/>
</dbReference>
<keyword evidence="3 6" id="KW-0238">DNA-binding</keyword>
<dbReference type="SMART" id="SM00028">
    <property type="entry name" value="TPR"/>
    <property type="match status" value="6"/>
</dbReference>
<evidence type="ECO:0000256" key="4">
    <source>
        <dbReference type="ARBA" id="ARBA00023163"/>
    </source>
</evidence>
<protein>
    <recommendedName>
        <fullName evidence="7">OmpR/PhoB-type domain-containing protein</fullName>
    </recommendedName>
</protein>
<dbReference type="InterPro" id="IPR019734">
    <property type="entry name" value="TPR_rpt"/>
</dbReference>
<dbReference type="SUPFAM" id="SSF52540">
    <property type="entry name" value="P-loop containing nucleoside triphosphate hydrolases"/>
    <property type="match status" value="1"/>
</dbReference>
<feature type="DNA-binding region" description="OmpR/PhoB-type" evidence="6">
    <location>
        <begin position="1"/>
        <end position="91"/>
    </location>
</feature>
<dbReference type="Gene3D" id="1.25.40.10">
    <property type="entry name" value="Tetratricopeptide repeat domain"/>
    <property type="match status" value="2"/>
</dbReference>
<dbReference type="Proteomes" id="UP000076660">
    <property type="component" value="Unassembled WGS sequence"/>
</dbReference>
<organism evidence="8 9">
    <name type="scientific">Amycolatopsis keratiniphila subsp. keratiniphila</name>
    <dbReference type="NCBI Taxonomy" id="227715"/>
    <lineage>
        <taxon>Bacteria</taxon>
        <taxon>Bacillati</taxon>
        <taxon>Actinomycetota</taxon>
        <taxon>Actinomycetes</taxon>
        <taxon>Pseudonocardiales</taxon>
        <taxon>Pseudonocardiaceae</taxon>
        <taxon>Amycolatopsis</taxon>
        <taxon>Amycolatopsis japonica group</taxon>
    </lineage>
</organism>
<dbReference type="RefSeq" id="WP_063823143.1">
    <property type="nucleotide sequence ID" value="NZ_LQMT02000020.1"/>
</dbReference>
<keyword evidence="4" id="KW-0804">Transcription</keyword>